<dbReference type="SMART" id="SM00355">
    <property type="entry name" value="ZnF_C2H2"/>
    <property type="match status" value="10"/>
</dbReference>
<keyword evidence="1" id="KW-0862">Zinc</keyword>
<keyword evidence="5" id="KW-1185">Reference proteome</keyword>
<protein>
    <recommendedName>
        <fullName evidence="3">C2H2-type domain-containing protein</fullName>
    </recommendedName>
</protein>
<dbReference type="Gene3D" id="3.30.160.60">
    <property type="entry name" value="Classic Zinc Finger"/>
    <property type="match status" value="3"/>
</dbReference>
<comment type="caution">
    <text evidence="4">The sequence shown here is derived from an EMBL/GenBank/DDBJ whole genome shotgun (WGS) entry which is preliminary data.</text>
</comment>
<feature type="region of interest" description="Disordered" evidence="2">
    <location>
        <begin position="268"/>
        <end position="302"/>
    </location>
</feature>
<evidence type="ECO:0000313" key="5">
    <source>
        <dbReference type="Proteomes" id="UP001557470"/>
    </source>
</evidence>
<dbReference type="PROSITE" id="PS50157">
    <property type="entry name" value="ZINC_FINGER_C2H2_2"/>
    <property type="match status" value="1"/>
</dbReference>
<evidence type="ECO:0000256" key="2">
    <source>
        <dbReference type="SAM" id="MobiDB-lite"/>
    </source>
</evidence>
<evidence type="ECO:0000259" key="3">
    <source>
        <dbReference type="PROSITE" id="PS50157"/>
    </source>
</evidence>
<dbReference type="AlphaFoldDB" id="A0ABD0WG06"/>
<evidence type="ECO:0000313" key="4">
    <source>
        <dbReference type="EMBL" id="KAL0963561.1"/>
    </source>
</evidence>
<keyword evidence="1" id="KW-0863">Zinc-finger</keyword>
<dbReference type="EMBL" id="JAGEUA010000010">
    <property type="protein sequence ID" value="KAL0963561.1"/>
    <property type="molecule type" value="Genomic_DNA"/>
</dbReference>
<dbReference type="InterPro" id="IPR052251">
    <property type="entry name" value="GH-ZnFinger_Regulators"/>
</dbReference>
<reference evidence="4 5" key="1">
    <citation type="submission" date="2024-06" db="EMBL/GenBank/DDBJ databases">
        <authorList>
            <person name="Pan Q."/>
            <person name="Wen M."/>
            <person name="Jouanno E."/>
            <person name="Zahm M."/>
            <person name="Klopp C."/>
            <person name="Cabau C."/>
            <person name="Louis A."/>
            <person name="Berthelot C."/>
            <person name="Parey E."/>
            <person name="Roest Crollius H."/>
            <person name="Montfort J."/>
            <person name="Robinson-Rechavi M."/>
            <person name="Bouchez O."/>
            <person name="Lampietro C."/>
            <person name="Lopez Roques C."/>
            <person name="Donnadieu C."/>
            <person name="Postlethwait J."/>
            <person name="Bobe J."/>
            <person name="Verreycken H."/>
            <person name="Guiguen Y."/>
        </authorList>
    </citation>
    <scope>NUCLEOTIDE SEQUENCE [LARGE SCALE GENOMIC DNA]</scope>
    <source>
        <strain evidence="4">Up_M1</strain>
        <tissue evidence="4">Testis</tissue>
    </source>
</reference>
<feature type="domain" description="C2H2-type" evidence="3">
    <location>
        <begin position="585"/>
        <end position="614"/>
    </location>
</feature>
<feature type="compositionally biased region" description="Basic and acidic residues" evidence="2">
    <location>
        <begin position="285"/>
        <end position="300"/>
    </location>
</feature>
<accession>A0ABD0WG06</accession>
<dbReference type="PANTHER" id="PTHR15507">
    <property type="entry name" value="ZINC FINGER PROTEIN RLF"/>
    <property type="match status" value="1"/>
</dbReference>
<dbReference type="GO" id="GO:0005634">
    <property type="term" value="C:nucleus"/>
    <property type="evidence" value="ECO:0007669"/>
    <property type="project" value="UniProtKB-SubCell"/>
</dbReference>
<evidence type="ECO:0000256" key="1">
    <source>
        <dbReference type="PROSITE-ProRule" id="PRU00042"/>
    </source>
</evidence>
<proteinExistence type="predicted"/>
<organism evidence="4 5">
    <name type="scientific">Umbra pygmaea</name>
    <name type="common">Eastern mudminnow</name>
    <dbReference type="NCBI Taxonomy" id="75934"/>
    <lineage>
        <taxon>Eukaryota</taxon>
        <taxon>Metazoa</taxon>
        <taxon>Chordata</taxon>
        <taxon>Craniata</taxon>
        <taxon>Vertebrata</taxon>
        <taxon>Euteleostomi</taxon>
        <taxon>Actinopterygii</taxon>
        <taxon>Neopterygii</taxon>
        <taxon>Teleostei</taxon>
        <taxon>Protacanthopterygii</taxon>
        <taxon>Esociformes</taxon>
        <taxon>Umbridae</taxon>
        <taxon>Umbra</taxon>
    </lineage>
</organism>
<dbReference type="GO" id="GO:0008270">
    <property type="term" value="F:zinc ion binding"/>
    <property type="evidence" value="ECO:0007669"/>
    <property type="project" value="UniProtKB-KW"/>
</dbReference>
<feature type="region of interest" description="Disordered" evidence="2">
    <location>
        <begin position="110"/>
        <end position="139"/>
    </location>
</feature>
<keyword evidence="1" id="KW-0479">Metal-binding</keyword>
<dbReference type="PROSITE" id="PS00028">
    <property type="entry name" value="ZINC_FINGER_C2H2_1"/>
    <property type="match status" value="7"/>
</dbReference>
<gene>
    <name evidence="4" type="ORF">UPYG_G00308000</name>
</gene>
<feature type="compositionally biased region" description="Polar residues" evidence="2">
    <location>
        <begin position="115"/>
        <end position="132"/>
    </location>
</feature>
<dbReference type="GO" id="GO:0003677">
    <property type="term" value="F:DNA binding"/>
    <property type="evidence" value="ECO:0007669"/>
    <property type="project" value="UniProtKB-KW"/>
</dbReference>
<dbReference type="Proteomes" id="UP001557470">
    <property type="component" value="Unassembled WGS sequence"/>
</dbReference>
<name>A0ABD0WG06_UMBPY</name>
<dbReference type="PANTHER" id="PTHR15507:SF16">
    <property type="entry name" value="ZINC FINGER PROTEIN 654"/>
    <property type="match status" value="1"/>
</dbReference>
<dbReference type="InterPro" id="IPR013087">
    <property type="entry name" value="Znf_C2H2_type"/>
</dbReference>
<sequence length="877" mass="98839">MELSFPENEVHVEQEVLENDLEPRVSFKPQHRELAKYVNMGHPNGVYAERPYKYKPDTIVQPSVAEPVAEPSVAKCLDVEPPVLKLLGVKPSEPIDGKHLVFKCPGLDPVEVETSDSQPSDSQVLQGPSIQTDPELDGPAFEMEECPLKMFHIYSKNSKGTDANELPLTEGDVTAVEVEMEPNTQGEDTPPDKAPVDFKHLRFHCSHCQKLYKGGNVVRHTLAHLKLRQTRLSCVFCAKQFRRYNHAKEHVLEHIEELRTSILSSKIKPAVNGDSKPSQDVGQPSEKETKPRDGVTDPKVVKAKPVVSKQTRILQNLRTLIKKTQNLKCKKDSDNQPSSEVKEEQVTVKDKVVIVRDLETDTDNRGGEEVEGKQKQYHLCPAEGCASVFARIGPSLLKHAANYHMDDSAVLEKTFQWGKGKCLICQRCFLVLEHYRDHMKVHNAPLKQACLHLNCGQRFKTLQELKDHVDTHQPLQAPCGYAGCEKVFFNILSLHDHEWRHYTQPQAKEELIAPRALRPGDEALWKCRTKSLDMAEQGWRGQTETHSLKTRHLNPYERCFHCNRYLWNHQHFFDHIKIHDAPLKQMCLHLDCGQRFSTPHLLREHMDTHRPLRALCGYSGCGLTFSYLPSLQEHEWKHYSDHKLTEVLSSTKEEQTAEFDTNGIDSPVETSGPVHVVATTTPSLHPIIKILNGCDGEDNKNVSPEAAFAAATTTSQVTTNAVPLPRIPSIIKETVNMREVEDVTLAQVILGGKEPVIVEHKTFKPEDPLYLSMAKAPLARPPPSSYLSEEALSMRKRGNSEEAPVGVLAKKTKIAVKKVLGKKIVTEEIVVKVEPPPPKRQRCSKCFSSFMSPEDLEKHLSQNTCSSLFSFDSDDDS</sequence>